<evidence type="ECO:0000256" key="2">
    <source>
        <dbReference type="ARBA" id="ARBA00023002"/>
    </source>
</evidence>
<gene>
    <name evidence="3" type="ORF">SAMN06295937_103518</name>
</gene>
<sequence>MQAVQSLAGKSFVITGAGSGIGHAIALACAEAGANLCLAGRNLSKLEDAAGRARADGAAGDILVAATDIASTESVAAMYAAALDRFGTLDGLVANAGVMAPSPPVQDFDEAAFRQAIDVNLLGTARTVAQGAKILVEQGRGGTILATGSSLVYRSGPFMSAYVTSKAAVHGFMNTVALDLAPHRIRVNLLVPGTSSTPPLQAMEGFLERAAAATPLGEVVSPDELGRFAVFLLGDAVPHMTGAALVVDSGKSIAA</sequence>
<dbReference type="FunFam" id="3.40.50.720:FF:000084">
    <property type="entry name" value="Short-chain dehydrogenase reductase"/>
    <property type="match status" value="1"/>
</dbReference>
<comment type="similarity">
    <text evidence="1">Belongs to the short-chain dehydrogenases/reductases (SDR) family.</text>
</comment>
<dbReference type="PROSITE" id="PS00061">
    <property type="entry name" value="ADH_SHORT"/>
    <property type="match status" value="1"/>
</dbReference>
<dbReference type="Proteomes" id="UP000190044">
    <property type="component" value="Unassembled WGS sequence"/>
</dbReference>
<dbReference type="OrthoDB" id="9792355at2"/>
<organism evidence="3 4">
    <name type="scientific">Sphingopyxis flava</name>
    <dbReference type="NCBI Taxonomy" id="1507287"/>
    <lineage>
        <taxon>Bacteria</taxon>
        <taxon>Pseudomonadati</taxon>
        <taxon>Pseudomonadota</taxon>
        <taxon>Alphaproteobacteria</taxon>
        <taxon>Sphingomonadales</taxon>
        <taxon>Sphingomonadaceae</taxon>
        <taxon>Sphingopyxis</taxon>
    </lineage>
</organism>
<dbReference type="InterPro" id="IPR036291">
    <property type="entry name" value="NAD(P)-bd_dom_sf"/>
</dbReference>
<accession>A0A1T5FGT8</accession>
<evidence type="ECO:0000313" key="3">
    <source>
        <dbReference type="EMBL" id="SKB95332.1"/>
    </source>
</evidence>
<dbReference type="SUPFAM" id="SSF51735">
    <property type="entry name" value="NAD(P)-binding Rossmann-fold domains"/>
    <property type="match status" value="1"/>
</dbReference>
<dbReference type="InterPro" id="IPR020904">
    <property type="entry name" value="Sc_DH/Rdtase_CS"/>
</dbReference>
<keyword evidence="2" id="KW-0560">Oxidoreductase</keyword>
<dbReference type="PANTHER" id="PTHR43669">
    <property type="entry name" value="5-KETO-D-GLUCONATE 5-REDUCTASE"/>
    <property type="match status" value="1"/>
</dbReference>
<dbReference type="GO" id="GO:0016491">
    <property type="term" value="F:oxidoreductase activity"/>
    <property type="evidence" value="ECO:0007669"/>
    <property type="project" value="UniProtKB-KW"/>
</dbReference>
<dbReference type="CDD" id="cd05233">
    <property type="entry name" value="SDR_c"/>
    <property type="match status" value="1"/>
</dbReference>
<reference evidence="4" key="1">
    <citation type="submission" date="2017-02" db="EMBL/GenBank/DDBJ databases">
        <authorList>
            <person name="Varghese N."/>
            <person name="Submissions S."/>
        </authorList>
    </citation>
    <scope>NUCLEOTIDE SEQUENCE [LARGE SCALE GENOMIC DNA]</scope>
    <source>
        <strain evidence="4">R11H</strain>
    </source>
</reference>
<proteinExistence type="inferred from homology"/>
<protein>
    <submittedName>
        <fullName evidence="3">3-oxoacyl-[acyl-carrier protein] reductase</fullName>
    </submittedName>
</protein>
<evidence type="ECO:0000256" key="1">
    <source>
        <dbReference type="ARBA" id="ARBA00006484"/>
    </source>
</evidence>
<dbReference type="InterPro" id="IPR002347">
    <property type="entry name" value="SDR_fam"/>
</dbReference>
<dbReference type="PRINTS" id="PR00081">
    <property type="entry name" value="GDHRDH"/>
</dbReference>
<evidence type="ECO:0000313" key="4">
    <source>
        <dbReference type="Proteomes" id="UP000190044"/>
    </source>
</evidence>
<name>A0A1T5FGT8_9SPHN</name>
<dbReference type="Pfam" id="PF13561">
    <property type="entry name" value="adh_short_C2"/>
    <property type="match status" value="1"/>
</dbReference>
<dbReference type="PANTHER" id="PTHR43669:SF3">
    <property type="entry name" value="ALCOHOL DEHYDROGENASE, PUTATIVE (AFU_ORTHOLOGUE AFUA_3G03445)-RELATED"/>
    <property type="match status" value="1"/>
</dbReference>
<dbReference type="EMBL" id="FUYP01000035">
    <property type="protein sequence ID" value="SKB95332.1"/>
    <property type="molecule type" value="Genomic_DNA"/>
</dbReference>
<dbReference type="PRINTS" id="PR00080">
    <property type="entry name" value="SDRFAMILY"/>
</dbReference>
<dbReference type="RefSeq" id="WP_079639966.1">
    <property type="nucleotide sequence ID" value="NZ_FUYP01000035.1"/>
</dbReference>
<dbReference type="AlphaFoldDB" id="A0A1T5FGT8"/>
<dbReference type="Gene3D" id="3.40.50.720">
    <property type="entry name" value="NAD(P)-binding Rossmann-like Domain"/>
    <property type="match status" value="1"/>
</dbReference>
<keyword evidence="4" id="KW-1185">Reference proteome</keyword>